<dbReference type="RefSeq" id="WP_344312089.1">
    <property type="nucleotide sequence ID" value="NZ_BAAANY010000015.1"/>
</dbReference>
<dbReference type="Gene3D" id="2.60.20.30">
    <property type="match status" value="1"/>
</dbReference>
<dbReference type="InterPro" id="IPR015791">
    <property type="entry name" value="Antimic/Inh_G_crystallin-like"/>
</dbReference>
<dbReference type="EMBL" id="BAAANY010000015">
    <property type="protein sequence ID" value="GAA1688979.1"/>
    <property type="molecule type" value="Genomic_DNA"/>
</dbReference>
<evidence type="ECO:0000313" key="3">
    <source>
        <dbReference type="Proteomes" id="UP001500618"/>
    </source>
</evidence>
<evidence type="ECO:0000256" key="1">
    <source>
        <dbReference type="SAM" id="SignalP"/>
    </source>
</evidence>
<keyword evidence="3" id="KW-1185">Reference proteome</keyword>
<protein>
    <submittedName>
        <fullName evidence="2">Uncharacterized protein</fullName>
    </submittedName>
</protein>
<dbReference type="Proteomes" id="UP001500618">
    <property type="component" value="Unassembled WGS sequence"/>
</dbReference>
<feature type="signal peptide" evidence="1">
    <location>
        <begin position="1"/>
        <end position="26"/>
    </location>
</feature>
<sequence>MSLFKRLAGAIAVAAAILMIAAPATAAPATQGVPCTSTEFAQIDAFAGHFCYAYAGNINVDEQVWTFDSGNNAGYFVFDAPLNSCIHCTQPFHKYQHFYFQNSVHIWTLHIN</sequence>
<feature type="chain" id="PRO_5046572069" evidence="1">
    <location>
        <begin position="27"/>
        <end position="112"/>
    </location>
</feature>
<evidence type="ECO:0000313" key="2">
    <source>
        <dbReference type="EMBL" id="GAA1688979.1"/>
    </source>
</evidence>
<organism evidence="2 3">
    <name type="scientific">Fodinicola feengrottensis</name>
    <dbReference type="NCBI Taxonomy" id="435914"/>
    <lineage>
        <taxon>Bacteria</taxon>
        <taxon>Bacillati</taxon>
        <taxon>Actinomycetota</taxon>
        <taxon>Actinomycetes</taxon>
        <taxon>Mycobacteriales</taxon>
        <taxon>Fodinicola</taxon>
    </lineage>
</organism>
<reference evidence="2 3" key="1">
    <citation type="journal article" date="2019" name="Int. J. Syst. Evol. Microbiol.">
        <title>The Global Catalogue of Microorganisms (GCM) 10K type strain sequencing project: providing services to taxonomists for standard genome sequencing and annotation.</title>
        <authorList>
            <consortium name="The Broad Institute Genomics Platform"/>
            <consortium name="The Broad Institute Genome Sequencing Center for Infectious Disease"/>
            <person name="Wu L."/>
            <person name="Ma J."/>
        </authorList>
    </citation>
    <scope>NUCLEOTIDE SEQUENCE [LARGE SCALE GENOMIC DNA]</scope>
    <source>
        <strain evidence="2 3">JCM 14718</strain>
    </source>
</reference>
<gene>
    <name evidence="2" type="ORF">GCM10009765_43030</name>
</gene>
<comment type="caution">
    <text evidence="2">The sequence shown here is derived from an EMBL/GenBank/DDBJ whole genome shotgun (WGS) entry which is preliminary data.</text>
</comment>
<name>A0ABN2HKL5_9ACTN</name>
<accession>A0ABN2HKL5</accession>
<keyword evidence="1" id="KW-0732">Signal</keyword>
<proteinExistence type="predicted"/>